<dbReference type="RefSeq" id="WP_240569929.1">
    <property type="nucleotide sequence ID" value="NZ_JAKVPY010000038.1"/>
</dbReference>
<gene>
    <name evidence="1" type="ORF">MKP05_19950</name>
</gene>
<name>A0ABS9RZV9_9GAMM</name>
<dbReference type="EMBL" id="JAKVPY010000038">
    <property type="protein sequence ID" value="MCH4565377.1"/>
    <property type="molecule type" value="Genomic_DNA"/>
</dbReference>
<accession>A0ABS9RZV9</accession>
<evidence type="ECO:0000313" key="2">
    <source>
        <dbReference type="Proteomes" id="UP001202117"/>
    </source>
</evidence>
<evidence type="ECO:0000313" key="1">
    <source>
        <dbReference type="EMBL" id="MCH4565377.1"/>
    </source>
</evidence>
<sequence>MELVSYLMLFSLLAAMAPHVGLGEIFKGVALFIVSDFVRLALLTTLFLL</sequence>
<comment type="caution">
    <text evidence="1">The sequence shown here is derived from an EMBL/GenBank/DDBJ whole genome shotgun (WGS) entry which is preliminary data.</text>
</comment>
<organism evidence="1 2">
    <name type="scientific">Halomonas flagellata</name>
    <dbReference type="NCBI Taxonomy" id="2920385"/>
    <lineage>
        <taxon>Bacteria</taxon>
        <taxon>Pseudomonadati</taxon>
        <taxon>Pseudomonadota</taxon>
        <taxon>Gammaproteobacteria</taxon>
        <taxon>Oceanospirillales</taxon>
        <taxon>Halomonadaceae</taxon>
        <taxon>Halomonas</taxon>
    </lineage>
</organism>
<protein>
    <submittedName>
        <fullName evidence="1">Uncharacterized protein</fullName>
    </submittedName>
</protein>
<keyword evidence="2" id="KW-1185">Reference proteome</keyword>
<reference evidence="1 2" key="1">
    <citation type="submission" date="2022-02" db="EMBL/GenBank/DDBJ databases">
        <title>Halomonas fukangensis sp. nov., a halophilic bacterium isolated from a bulk soil of Kalidium foliatum at Fukang.</title>
        <authorList>
            <person name="Huang Y."/>
        </authorList>
    </citation>
    <scope>NUCLEOTIDE SEQUENCE [LARGE SCALE GENOMIC DNA]</scope>
    <source>
        <strain evidence="1 2">EGI 63088</strain>
    </source>
</reference>
<proteinExistence type="predicted"/>
<dbReference type="Proteomes" id="UP001202117">
    <property type="component" value="Unassembled WGS sequence"/>
</dbReference>